<dbReference type="Pfam" id="PF00382">
    <property type="entry name" value="TFIIB"/>
    <property type="match status" value="2"/>
</dbReference>
<dbReference type="GO" id="GO:0097550">
    <property type="term" value="C:transcription preinitiation complex"/>
    <property type="evidence" value="ECO:0007669"/>
    <property type="project" value="TreeGrafter"/>
</dbReference>
<evidence type="ECO:0000313" key="6">
    <source>
        <dbReference type="Proteomes" id="UP001374584"/>
    </source>
</evidence>
<keyword evidence="3" id="KW-0863">Zinc-finger</keyword>
<dbReference type="Proteomes" id="UP001374584">
    <property type="component" value="Unassembled WGS sequence"/>
</dbReference>
<reference evidence="5 6" key="1">
    <citation type="submission" date="2024-01" db="EMBL/GenBank/DDBJ databases">
        <title>The genomes of 5 underutilized Papilionoideae crops provide insights into root nodulation and disease resistanc.</title>
        <authorList>
            <person name="Jiang F."/>
        </authorList>
    </citation>
    <scope>NUCLEOTIDE SEQUENCE [LARGE SCALE GENOMIC DNA]</scope>
    <source>
        <strain evidence="5">JINMINGXINNONG_FW02</strain>
        <tissue evidence="5">Leaves</tissue>
    </source>
</reference>
<dbReference type="SUPFAM" id="SSF47954">
    <property type="entry name" value="Cyclin-like"/>
    <property type="match status" value="2"/>
</dbReference>
<evidence type="ECO:0000313" key="5">
    <source>
        <dbReference type="EMBL" id="KAK7374607.1"/>
    </source>
</evidence>
<dbReference type="GO" id="GO:0017025">
    <property type="term" value="F:TBP-class protein binding"/>
    <property type="evidence" value="ECO:0007669"/>
    <property type="project" value="InterPro"/>
</dbReference>
<keyword evidence="6" id="KW-1185">Reference proteome</keyword>
<dbReference type="SUPFAM" id="SSF57783">
    <property type="entry name" value="Zinc beta-ribbon"/>
    <property type="match status" value="1"/>
</dbReference>
<keyword evidence="3" id="KW-0862">Zinc</keyword>
<dbReference type="InterPro" id="IPR013137">
    <property type="entry name" value="Znf_TFIIB"/>
</dbReference>
<dbReference type="PROSITE" id="PS51134">
    <property type="entry name" value="ZF_TFIIB"/>
    <property type="match status" value="1"/>
</dbReference>
<keyword evidence="1" id="KW-0805">Transcription regulation</keyword>
<sequence>MADEEYCSDCKTHTPSVYDRSAGDTICSECGLVLESRSVDQTPSSRFYYRKLENEDKDEDVDDYADYRHYNRGFHANEVLKCGGLATYIACRPSSNVENNDLMKARDNHWRLTKDKAECNIVAGLKTMEQMASSLGLVCTITNHAKELYIRAKGGRIFGSGRNPKAYIVTCLYLACQEEGLARTLHEFYSVAGGVRPREIHKTIEMFKNYYEIGSNNDSATRANDVAKRFCCYLNLDNHVINAVKEVLQKLQEFDVRRKPASLLSATIYMVAQLSDNKLNFRDVEEVAKACIVRVCTLKSAYKDLHPLASYVIPTWYANTEDIKRLRTP</sequence>
<dbReference type="AlphaFoldDB" id="A0AAN9NKS6"/>
<dbReference type="GO" id="GO:0008270">
    <property type="term" value="F:zinc ion binding"/>
    <property type="evidence" value="ECO:0007669"/>
    <property type="project" value="UniProtKB-KW"/>
</dbReference>
<keyword evidence="3" id="KW-0479">Metal-binding</keyword>
<feature type="domain" description="TFIIB-type" evidence="4">
    <location>
        <begin position="3"/>
        <end position="35"/>
    </location>
</feature>
<accession>A0AAN9NKS6</accession>
<dbReference type="Gene3D" id="1.10.472.10">
    <property type="entry name" value="Cyclin-like"/>
    <property type="match status" value="1"/>
</dbReference>
<evidence type="ECO:0000256" key="3">
    <source>
        <dbReference type="PROSITE-ProRule" id="PRU00469"/>
    </source>
</evidence>
<gene>
    <name evidence="5" type="ORF">VNO80_08041</name>
</gene>
<name>A0AAN9NKS6_PHACN</name>
<evidence type="ECO:0000256" key="2">
    <source>
        <dbReference type="ARBA" id="ARBA00023163"/>
    </source>
</evidence>
<dbReference type="InterPro" id="IPR000812">
    <property type="entry name" value="TFIIB"/>
</dbReference>
<dbReference type="Pfam" id="PF08271">
    <property type="entry name" value="Zn_Ribbon_TF"/>
    <property type="match status" value="1"/>
</dbReference>
<evidence type="ECO:0000259" key="4">
    <source>
        <dbReference type="PROSITE" id="PS51134"/>
    </source>
</evidence>
<proteinExistence type="predicted"/>
<evidence type="ECO:0000256" key="1">
    <source>
        <dbReference type="ARBA" id="ARBA00023015"/>
    </source>
</evidence>
<dbReference type="EMBL" id="JAYMYR010000003">
    <property type="protein sequence ID" value="KAK7374607.1"/>
    <property type="molecule type" value="Genomic_DNA"/>
</dbReference>
<protein>
    <recommendedName>
        <fullName evidence="4">TFIIB-type domain-containing protein</fullName>
    </recommendedName>
</protein>
<keyword evidence="2" id="KW-0804">Transcription</keyword>
<dbReference type="InterPro" id="IPR036915">
    <property type="entry name" value="Cyclin-like_sf"/>
</dbReference>
<dbReference type="PANTHER" id="PTHR11618:SF78">
    <property type="entry name" value="TRANSCRIPTION INITIATION FACTOR IIB-2"/>
    <property type="match status" value="1"/>
</dbReference>
<dbReference type="InterPro" id="IPR013150">
    <property type="entry name" value="TFIIB_cyclin"/>
</dbReference>
<dbReference type="Gene3D" id="1.10.472.170">
    <property type="match status" value="1"/>
</dbReference>
<dbReference type="PRINTS" id="PR00685">
    <property type="entry name" value="TIFACTORIIB"/>
</dbReference>
<dbReference type="GO" id="GO:0070897">
    <property type="term" value="P:transcription preinitiation complex assembly"/>
    <property type="evidence" value="ECO:0007669"/>
    <property type="project" value="InterPro"/>
</dbReference>
<comment type="caution">
    <text evidence="5">The sequence shown here is derived from an EMBL/GenBank/DDBJ whole genome shotgun (WGS) entry which is preliminary data.</text>
</comment>
<dbReference type="GO" id="GO:0005634">
    <property type="term" value="C:nucleus"/>
    <property type="evidence" value="ECO:0007669"/>
    <property type="project" value="TreeGrafter"/>
</dbReference>
<dbReference type="PANTHER" id="PTHR11618">
    <property type="entry name" value="TRANSCRIPTION INITIATION FACTOR IIB-RELATED"/>
    <property type="match status" value="1"/>
</dbReference>
<organism evidence="5 6">
    <name type="scientific">Phaseolus coccineus</name>
    <name type="common">Scarlet runner bean</name>
    <name type="synonym">Phaseolus multiflorus</name>
    <dbReference type="NCBI Taxonomy" id="3886"/>
    <lineage>
        <taxon>Eukaryota</taxon>
        <taxon>Viridiplantae</taxon>
        <taxon>Streptophyta</taxon>
        <taxon>Embryophyta</taxon>
        <taxon>Tracheophyta</taxon>
        <taxon>Spermatophyta</taxon>
        <taxon>Magnoliopsida</taxon>
        <taxon>eudicotyledons</taxon>
        <taxon>Gunneridae</taxon>
        <taxon>Pentapetalae</taxon>
        <taxon>rosids</taxon>
        <taxon>fabids</taxon>
        <taxon>Fabales</taxon>
        <taxon>Fabaceae</taxon>
        <taxon>Papilionoideae</taxon>
        <taxon>50 kb inversion clade</taxon>
        <taxon>NPAAA clade</taxon>
        <taxon>indigoferoid/millettioid clade</taxon>
        <taxon>Phaseoleae</taxon>
        <taxon>Phaseolus</taxon>
    </lineage>
</organism>